<keyword evidence="1" id="KW-0472">Membrane</keyword>
<evidence type="ECO:0000256" key="1">
    <source>
        <dbReference type="SAM" id="Phobius"/>
    </source>
</evidence>
<dbReference type="InterPro" id="IPR013373">
    <property type="entry name" value="Flagellin/pilin_N_arc"/>
</dbReference>
<protein>
    <recommendedName>
        <fullName evidence="3">Type IV pilin</fullName>
    </recommendedName>
</protein>
<gene>
    <name evidence="2" type="ORF">K9W46_11330</name>
</gene>
<sequence length="453" mass="50367">MSNHVFRKNRAVSPVIATVLIIALVIAAVAVVWLVVMLMLQLSDSLLAGYPSFSDENQNYFYDQITILITNSGTKNIVPKALLIQNSDSGIDLRWNFTVQSRTLIPGTGDEFHAQAVENVTELVGGINVDLYVAYTLDSSTGSEKEWTLTLGFYLPILVNASADIFQPLQYRTSTDDSSTSRGTFPGPGYSPHKWFILGRFIPGTSSSSANMQVDYIEASGYANETTYRPYLNSGDTFNTNIGTETNNSFVAYLDVGNQIGLIDFIGGSSSRFDRGDTLNWDSRGIVYAVTCINNPKSTSATVGIACQSDDDFYLWVNGELVIDSFADSLSWNEWSALKNITLTPGLNYILVKSGDRGGNWDVNLILVDIGDDDLETFTSVWPTSSPLLTKMNSKIMRTENTCETEEQKSIDNIYQNKIKLTNEYRCETYTIIGTIKQPFVYSLIRRDVLFYF</sequence>
<reference evidence="2" key="1">
    <citation type="journal article" date="2022" name="Nat. Microbiol.">
        <title>Unique mobile elements and scalable gene flow at the prokaryote-eukaryote boundary revealed by circularized Asgard archaea genomes.</title>
        <authorList>
            <person name="Wu F."/>
            <person name="Speth D.R."/>
            <person name="Philosof A."/>
            <person name="Cremiere A."/>
            <person name="Narayanan A."/>
            <person name="Barco R.A."/>
            <person name="Connon S.A."/>
            <person name="Amend J.P."/>
            <person name="Antoshechkin I.A."/>
            <person name="Orphan V.J."/>
        </authorList>
    </citation>
    <scope>NUCLEOTIDE SEQUENCE</scope>
    <source>
        <strain evidence="2">PR6</strain>
    </source>
</reference>
<evidence type="ECO:0008006" key="3">
    <source>
        <dbReference type="Google" id="ProtNLM"/>
    </source>
</evidence>
<dbReference type="NCBIfam" id="TIGR02537">
    <property type="entry name" value="arch_flag_Nterm"/>
    <property type="match status" value="1"/>
</dbReference>
<keyword evidence="1" id="KW-1133">Transmembrane helix</keyword>
<accession>A0A9Y1FNB4</accession>
<name>A0A9Y1FNB4_9ARCH</name>
<evidence type="ECO:0000313" key="2">
    <source>
        <dbReference type="EMBL" id="UJG42956.1"/>
    </source>
</evidence>
<dbReference type="Proteomes" id="UP001200513">
    <property type="component" value="Chromosome"/>
</dbReference>
<feature type="transmembrane region" description="Helical" evidence="1">
    <location>
        <begin position="12"/>
        <end position="40"/>
    </location>
</feature>
<dbReference type="EMBL" id="CP084167">
    <property type="protein sequence ID" value="UJG42956.1"/>
    <property type="molecule type" value="Genomic_DNA"/>
</dbReference>
<proteinExistence type="predicted"/>
<keyword evidence="1" id="KW-0812">Transmembrane</keyword>
<dbReference type="AlphaFoldDB" id="A0A9Y1FNB4"/>
<organism evidence="2">
    <name type="scientific">Candidatus Heimdallarchaeum endolithica</name>
    <dbReference type="NCBI Taxonomy" id="2876572"/>
    <lineage>
        <taxon>Archaea</taxon>
        <taxon>Promethearchaeati</taxon>
        <taxon>Candidatus Heimdallarchaeota</taxon>
        <taxon>Candidatus Heimdallarchaeia (ex Rinke et al. 2021) (nom. nud.)</taxon>
        <taxon>Candidatus Heimdallarchaeales</taxon>
        <taxon>Candidatus Heimdallarchaeaceae</taxon>
        <taxon>Candidatus Heimdallarchaeum</taxon>
    </lineage>
</organism>